<reference evidence="3 4" key="1">
    <citation type="journal article" date="2024" name="Plant Biotechnol. J.">
        <title>Dendrobium thyrsiflorum genome and its molecular insights into genes involved in important horticultural traits.</title>
        <authorList>
            <person name="Chen B."/>
            <person name="Wang J.Y."/>
            <person name="Zheng P.J."/>
            <person name="Li K.L."/>
            <person name="Liang Y.M."/>
            <person name="Chen X.F."/>
            <person name="Zhang C."/>
            <person name="Zhao X."/>
            <person name="He X."/>
            <person name="Zhang G.Q."/>
            <person name="Liu Z.J."/>
            <person name="Xu Q."/>
        </authorList>
    </citation>
    <scope>NUCLEOTIDE SEQUENCE [LARGE SCALE GENOMIC DNA]</scope>
    <source>
        <strain evidence="3">GZMU011</strain>
    </source>
</reference>
<accession>A0ABD0UPM5</accession>
<name>A0ABD0UPM5_DENTH</name>
<comment type="caution">
    <text evidence="3">The sequence shown here is derived from an EMBL/GenBank/DDBJ whole genome shotgun (WGS) entry which is preliminary data.</text>
</comment>
<keyword evidence="4" id="KW-1185">Reference proteome</keyword>
<feature type="compositionally biased region" description="Basic and acidic residues" evidence="1">
    <location>
        <begin position="88"/>
        <end position="97"/>
    </location>
</feature>
<sequence length="110" mass="12161">MVSCVGQDGKNARAAGQISGLSGARRVAAEAEKMRRRRRRMRGKRMGRAIAGLVWRGVCEAVYVAVVGGNWERKVCYVWGMIALKGEQRDNEQRGSEESEECCGNWGSVI</sequence>
<feature type="transmembrane region" description="Helical" evidence="2">
    <location>
        <begin position="46"/>
        <end position="66"/>
    </location>
</feature>
<gene>
    <name evidence="3" type="ORF">M5K25_014955</name>
</gene>
<evidence type="ECO:0000313" key="4">
    <source>
        <dbReference type="Proteomes" id="UP001552299"/>
    </source>
</evidence>
<evidence type="ECO:0000256" key="2">
    <source>
        <dbReference type="SAM" id="Phobius"/>
    </source>
</evidence>
<proteinExistence type="predicted"/>
<protein>
    <submittedName>
        <fullName evidence="3">Uncharacterized protein</fullName>
    </submittedName>
</protein>
<keyword evidence="2" id="KW-1133">Transmembrane helix</keyword>
<keyword evidence="2" id="KW-0812">Transmembrane</keyword>
<keyword evidence="2" id="KW-0472">Membrane</keyword>
<organism evidence="3 4">
    <name type="scientific">Dendrobium thyrsiflorum</name>
    <name type="common">Pinecone-like raceme dendrobium</name>
    <name type="synonym">Orchid</name>
    <dbReference type="NCBI Taxonomy" id="117978"/>
    <lineage>
        <taxon>Eukaryota</taxon>
        <taxon>Viridiplantae</taxon>
        <taxon>Streptophyta</taxon>
        <taxon>Embryophyta</taxon>
        <taxon>Tracheophyta</taxon>
        <taxon>Spermatophyta</taxon>
        <taxon>Magnoliopsida</taxon>
        <taxon>Liliopsida</taxon>
        <taxon>Asparagales</taxon>
        <taxon>Orchidaceae</taxon>
        <taxon>Epidendroideae</taxon>
        <taxon>Malaxideae</taxon>
        <taxon>Dendrobiinae</taxon>
        <taxon>Dendrobium</taxon>
    </lineage>
</organism>
<feature type="region of interest" description="Disordered" evidence="1">
    <location>
        <begin position="88"/>
        <end position="110"/>
    </location>
</feature>
<evidence type="ECO:0000256" key="1">
    <source>
        <dbReference type="SAM" id="MobiDB-lite"/>
    </source>
</evidence>
<dbReference type="AlphaFoldDB" id="A0ABD0UPM5"/>
<dbReference type="EMBL" id="JANQDX010000012">
    <property type="protein sequence ID" value="KAL0914594.1"/>
    <property type="molecule type" value="Genomic_DNA"/>
</dbReference>
<evidence type="ECO:0000313" key="3">
    <source>
        <dbReference type="EMBL" id="KAL0914594.1"/>
    </source>
</evidence>
<dbReference type="Proteomes" id="UP001552299">
    <property type="component" value="Unassembled WGS sequence"/>
</dbReference>